<evidence type="ECO:0000256" key="1">
    <source>
        <dbReference type="ARBA" id="ARBA00007320"/>
    </source>
</evidence>
<dbReference type="PANTHER" id="PTHR12934">
    <property type="entry name" value="50S RIBOSOMAL PROTEIN L15"/>
    <property type="match status" value="1"/>
</dbReference>
<dbReference type="EMBL" id="LAZR01000019">
    <property type="protein sequence ID" value="KKO05262.1"/>
    <property type="molecule type" value="Genomic_DNA"/>
</dbReference>
<dbReference type="Gene3D" id="3.100.10.10">
    <property type="match status" value="1"/>
</dbReference>
<evidence type="ECO:0000256" key="4">
    <source>
        <dbReference type="SAM" id="MobiDB-lite"/>
    </source>
</evidence>
<dbReference type="PROSITE" id="PS00475">
    <property type="entry name" value="RIBOSOMAL_L15"/>
    <property type="match status" value="1"/>
</dbReference>
<sequence>MQLNTLSPAPGSTQSPKRVGRGIGSGWGKTCGTGHKGQKSRSGGTVRPGFEGGQMPLQRRLPKFGFSSRVGRMTGEVRTSELNAIEADVINIDSLRAANIINGSIKRVKVMLSGDVTKAVTVEGLRVSKGARAAIEAAGGKVIDAVVPDYVGKKKTKKAVAQG</sequence>
<dbReference type="GO" id="GO:0006412">
    <property type="term" value="P:translation"/>
    <property type="evidence" value="ECO:0007669"/>
    <property type="project" value="InterPro"/>
</dbReference>
<comment type="caution">
    <text evidence="6">The sequence shown here is derived from an EMBL/GenBank/DDBJ whole genome shotgun (WGS) entry which is preliminary data.</text>
</comment>
<dbReference type="InterPro" id="IPR005749">
    <property type="entry name" value="Ribosomal_uL15_bac-type"/>
</dbReference>
<feature type="region of interest" description="Disordered" evidence="4">
    <location>
        <begin position="1"/>
        <end position="54"/>
    </location>
</feature>
<keyword evidence="2" id="KW-0689">Ribosomal protein</keyword>
<dbReference type="HAMAP" id="MF_01341">
    <property type="entry name" value="Ribosomal_uL15"/>
    <property type="match status" value="1"/>
</dbReference>
<proteinExistence type="inferred from homology"/>
<dbReference type="GO" id="GO:0022625">
    <property type="term" value="C:cytosolic large ribosomal subunit"/>
    <property type="evidence" value="ECO:0007669"/>
    <property type="project" value="TreeGrafter"/>
</dbReference>
<dbReference type="AlphaFoldDB" id="A0A0F9Y0G7"/>
<dbReference type="NCBIfam" id="TIGR01071">
    <property type="entry name" value="rplO_bact"/>
    <property type="match status" value="1"/>
</dbReference>
<protein>
    <recommendedName>
        <fullName evidence="5">Large ribosomal subunit protein uL15/eL18 domain-containing protein</fullName>
    </recommendedName>
</protein>
<dbReference type="InterPro" id="IPR001196">
    <property type="entry name" value="Ribosomal_uL15_CS"/>
</dbReference>
<dbReference type="SUPFAM" id="SSF52080">
    <property type="entry name" value="Ribosomal proteins L15p and L18e"/>
    <property type="match status" value="1"/>
</dbReference>
<dbReference type="GO" id="GO:0003735">
    <property type="term" value="F:structural constituent of ribosome"/>
    <property type="evidence" value="ECO:0007669"/>
    <property type="project" value="InterPro"/>
</dbReference>
<evidence type="ECO:0000259" key="5">
    <source>
        <dbReference type="Pfam" id="PF00828"/>
    </source>
</evidence>
<accession>A0A0F9Y0G7</accession>
<evidence type="ECO:0000256" key="3">
    <source>
        <dbReference type="ARBA" id="ARBA00023274"/>
    </source>
</evidence>
<dbReference type="Pfam" id="PF00828">
    <property type="entry name" value="Ribosomal_L27A"/>
    <property type="match status" value="1"/>
</dbReference>
<reference evidence="6" key="1">
    <citation type="journal article" date="2015" name="Nature">
        <title>Complex archaea that bridge the gap between prokaryotes and eukaryotes.</title>
        <authorList>
            <person name="Spang A."/>
            <person name="Saw J.H."/>
            <person name="Jorgensen S.L."/>
            <person name="Zaremba-Niedzwiedzka K."/>
            <person name="Martijn J."/>
            <person name="Lind A.E."/>
            <person name="van Eijk R."/>
            <person name="Schleper C."/>
            <person name="Guy L."/>
            <person name="Ettema T.J."/>
        </authorList>
    </citation>
    <scope>NUCLEOTIDE SEQUENCE</scope>
</reference>
<dbReference type="InterPro" id="IPR021131">
    <property type="entry name" value="Ribosomal_uL15/eL18"/>
</dbReference>
<feature type="domain" description="Large ribosomal subunit protein uL15/eL18" evidence="5">
    <location>
        <begin position="86"/>
        <end position="143"/>
    </location>
</feature>
<evidence type="ECO:0000313" key="6">
    <source>
        <dbReference type="EMBL" id="KKO05262.1"/>
    </source>
</evidence>
<comment type="similarity">
    <text evidence="1">Belongs to the universal ribosomal protein uL15 family.</text>
</comment>
<evidence type="ECO:0000256" key="2">
    <source>
        <dbReference type="ARBA" id="ARBA00022980"/>
    </source>
</evidence>
<name>A0A0F9Y0G7_9ZZZZ</name>
<dbReference type="PANTHER" id="PTHR12934:SF11">
    <property type="entry name" value="LARGE RIBOSOMAL SUBUNIT PROTEIN UL15M"/>
    <property type="match status" value="1"/>
</dbReference>
<feature type="compositionally biased region" description="Polar residues" evidence="4">
    <location>
        <begin position="1"/>
        <end position="16"/>
    </location>
</feature>
<dbReference type="InterPro" id="IPR030878">
    <property type="entry name" value="Ribosomal_uL15"/>
</dbReference>
<gene>
    <name evidence="6" type="ORF">LCGC14_0075330</name>
</gene>
<keyword evidence="3" id="KW-0687">Ribonucleoprotein</keyword>
<feature type="compositionally biased region" description="Gly residues" evidence="4">
    <location>
        <begin position="21"/>
        <end position="35"/>
    </location>
</feature>
<dbReference type="InterPro" id="IPR036227">
    <property type="entry name" value="Ribosomal_uL15/eL18_sf"/>
</dbReference>
<organism evidence="6">
    <name type="scientific">marine sediment metagenome</name>
    <dbReference type="NCBI Taxonomy" id="412755"/>
    <lineage>
        <taxon>unclassified sequences</taxon>
        <taxon>metagenomes</taxon>
        <taxon>ecological metagenomes</taxon>
    </lineage>
</organism>